<evidence type="ECO:0000256" key="1">
    <source>
        <dbReference type="ARBA" id="ARBA00000677"/>
    </source>
</evidence>
<keyword evidence="6 8" id="KW-0378">Hydrolase</keyword>
<dbReference type="EMBL" id="BJMU01000002">
    <property type="protein sequence ID" value="GEB82343.1"/>
    <property type="molecule type" value="Genomic_DNA"/>
</dbReference>
<dbReference type="SUPFAM" id="SSF51306">
    <property type="entry name" value="LexA/Signal peptidase"/>
    <property type="match status" value="1"/>
</dbReference>
<feature type="domain" description="Peptidase S26" evidence="10">
    <location>
        <begin position="28"/>
        <end position="243"/>
    </location>
</feature>
<evidence type="ECO:0000313" key="12">
    <source>
        <dbReference type="Proteomes" id="UP000317617"/>
    </source>
</evidence>
<evidence type="ECO:0000256" key="2">
    <source>
        <dbReference type="ARBA" id="ARBA00009370"/>
    </source>
</evidence>
<dbReference type="STRING" id="104099.AD949_03345"/>
<gene>
    <name evidence="11" type="primary">sipF</name>
    <name evidence="11" type="ORF">AOR01nite_08200</name>
</gene>
<evidence type="ECO:0000256" key="3">
    <source>
        <dbReference type="ARBA" id="ARBA00013208"/>
    </source>
</evidence>
<dbReference type="PANTHER" id="PTHR43390">
    <property type="entry name" value="SIGNAL PEPTIDASE I"/>
    <property type="match status" value="1"/>
</dbReference>
<comment type="subcellular location">
    <subcellularLocation>
        <location evidence="9">Membrane</location>
        <topology evidence="9">Single-pass type II membrane protein</topology>
    </subcellularLocation>
</comment>
<dbReference type="Pfam" id="PF10502">
    <property type="entry name" value="Peptidase_S26"/>
    <property type="match status" value="1"/>
</dbReference>
<dbReference type="PANTHER" id="PTHR43390:SF1">
    <property type="entry name" value="CHLOROPLAST PROCESSING PEPTIDASE"/>
    <property type="match status" value="1"/>
</dbReference>
<dbReference type="GO" id="GO:0016020">
    <property type="term" value="C:membrane"/>
    <property type="evidence" value="ECO:0007669"/>
    <property type="project" value="UniProtKB-SubCell"/>
</dbReference>
<evidence type="ECO:0000256" key="4">
    <source>
        <dbReference type="ARBA" id="ARBA00019232"/>
    </source>
</evidence>
<keyword evidence="5 8" id="KW-0645">Protease</keyword>
<keyword evidence="12" id="KW-1185">Reference proteome</keyword>
<sequence length="272" mass="30311">MQDMTNPNQTPTASGAGEPATLGQLVLDYARTIIGVVLVVTLFRTFLFESFVIPSGSMIPTLQVGDYIMVSKYSYGYSRFSFPFSPNLFQGRILGAEPHRGDVAVFRFTKDTSVDYVKRIIGLPGDHIRVTEGHLYLNNQLVPCLAPHPYTAMDESRVPMEGEACDEQLPASGGNGVVAHQVLKLMDDGAQNNTPDYVVPPGYFFAMGDNRDDSADSRFMGDGPKDLGFVPMENLVGHAQRVFFSVESAHPFWQVWYWPTEIRWARIFRSIT</sequence>
<dbReference type="EC" id="3.4.21.89" evidence="3 8"/>
<evidence type="ECO:0000256" key="9">
    <source>
        <dbReference type="RuleBase" id="RU362042"/>
    </source>
</evidence>
<evidence type="ECO:0000256" key="7">
    <source>
        <dbReference type="PIRSR" id="PIRSR600223-1"/>
    </source>
</evidence>
<dbReference type="InterPro" id="IPR000223">
    <property type="entry name" value="Pept_S26A_signal_pept_1"/>
</dbReference>
<evidence type="ECO:0000256" key="8">
    <source>
        <dbReference type="RuleBase" id="RU003993"/>
    </source>
</evidence>
<accession>A0A4Y3TKQ8</accession>
<dbReference type="PROSITE" id="PS00760">
    <property type="entry name" value="SPASE_I_2"/>
    <property type="match status" value="1"/>
</dbReference>
<evidence type="ECO:0000313" key="11">
    <source>
        <dbReference type="EMBL" id="GEB82343.1"/>
    </source>
</evidence>
<feature type="active site" evidence="7">
    <location>
        <position position="57"/>
    </location>
</feature>
<dbReference type="PROSITE" id="PS00501">
    <property type="entry name" value="SPASE_I_1"/>
    <property type="match status" value="1"/>
</dbReference>
<dbReference type="Proteomes" id="UP000317617">
    <property type="component" value="Unassembled WGS sequence"/>
</dbReference>
<reference evidence="11 12" key="1">
    <citation type="submission" date="2019-06" db="EMBL/GenBank/DDBJ databases">
        <title>Whole genome shotgun sequence of Acetobacter orleanensis NBRC 13752.</title>
        <authorList>
            <person name="Hosoyama A."/>
            <person name="Uohara A."/>
            <person name="Ohji S."/>
            <person name="Ichikawa N."/>
        </authorList>
    </citation>
    <scope>NUCLEOTIDE SEQUENCE [LARGE SCALE GENOMIC DNA]</scope>
    <source>
        <strain evidence="11 12">NBRC 13752</strain>
    </source>
</reference>
<dbReference type="AlphaFoldDB" id="A0A4Y3TKQ8"/>
<feature type="active site" evidence="7">
    <location>
        <position position="118"/>
    </location>
</feature>
<dbReference type="CDD" id="cd06530">
    <property type="entry name" value="S26_SPase_I"/>
    <property type="match status" value="1"/>
</dbReference>
<dbReference type="NCBIfam" id="TIGR02227">
    <property type="entry name" value="sigpep_I_bact"/>
    <property type="match status" value="1"/>
</dbReference>
<comment type="caution">
    <text evidence="11">The sequence shown here is derived from an EMBL/GenBank/DDBJ whole genome shotgun (WGS) entry which is preliminary data.</text>
</comment>
<protein>
    <recommendedName>
        <fullName evidence="4 8">Signal peptidase I</fullName>
        <ecNumber evidence="3 8">3.4.21.89</ecNumber>
    </recommendedName>
</protein>
<name>A0A4Y3TKQ8_9PROT</name>
<dbReference type="GO" id="GO:0004252">
    <property type="term" value="F:serine-type endopeptidase activity"/>
    <property type="evidence" value="ECO:0007669"/>
    <property type="project" value="InterPro"/>
</dbReference>
<dbReference type="InterPro" id="IPR019756">
    <property type="entry name" value="Pept_S26A_signal_pept_1_Ser-AS"/>
</dbReference>
<dbReference type="PRINTS" id="PR00727">
    <property type="entry name" value="LEADERPTASE"/>
</dbReference>
<dbReference type="InterPro" id="IPR019533">
    <property type="entry name" value="Peptidase_S26"/>
</dbReference>
<dbReference type="GO" id="GO:0006465">
    <property type="term" value="P:signal peptide processing"/>
    <property type="evidence" value="ECO:0007669"/>
    <property type="project" value="InterPro"/>
</dbReference>
<comment type="similarity">
    <text evidence="2 9">Belongs to the peptidase S26 family.</text>
</comment>
<dbReference type="GO" id="GO:0009003">
    <property type="term" value="F:signal peptidase activity"/>
    <property type="evidence" value="ECO:0007669"/>
    <property type="project" value="UniProtKB-EC"/>
</dbReference>
<dbReference type="InterPro" id="IPR036286">
    <property type="entry name" value="LexA/Signal_pep-like_sf"/>
</dbReference>
<organism evidence="11 12">
    <name type="scientific">Acetobacter orleanensis</name>
    <dbReference type="NCBI Taxonomy" id="104099"/>
    <lineage>
        <taxon>Bacteria</taxon>
        <taxon>Pseudomonadati</taxon>
        <taxon>Pseudomonadota</taxon>
        <taxon>Alphaproteobacteria</taxon>
        <taxon>Acetobacterales</taxon>
        <taxon>Acetobacteraceae</taxon>
        <taxon>Acetobacter</taxon>
    </lineage>
</organism>
<evidence type="ECO:0000256" key="5">
    <source>
        <dbReference type="ARBA" id="ARBA00022670"/>
    </source>
</evidence>
<proteinExistence type="inferred from homology"/>
<dbReference type="InterPro" id="IPR019757">
    <property type="entry name" value="Pept_S26A_signal_pept_1_Lys-AS"/>
</dbReference>
<evidence type="ECO:0000259" key="10">
    <source>
        <dbReference type="Pfam" id="PF10502"/>
    </source>
</evidence>
<comment type="catalytic activity">
    <reaction evidence="1 8">
        <text>Cleavage of hydrophobic, N-terminal signal or leader sequences from secreted and periplasmic proteins.</text>
        <dbReference type="EC" id="3.4.21.89"/>
    </reaction>
</comment>
<evidence type="ECO:0000256" key="6">
    <source>
        <dbReference type="ARBA" id="ARBA00022801"/>
    </source>
</evidence>
<dbReference type="Gene3D" id="2.10.109.10">
    <property type="entry name" value="Umud Fragment, subunit A"/>
    <property type="match status" value="1"/>
</dbReference>